<feature type="compositionally biased region" description="Basic and acidic residues" evidence="1">
    <location>
        <begin position="795"/>
        <end position="818"/>
    </location>
</feature>
<dbReference type="Proteomes" id="UP001057375">
    <property type="component" value="Unassembled WGS sequence"/>
</dbReference>
<feature type="compositionally biased region" description="Low complexity" evidence="1">
    <location>
        <begin position="576"/>
        <end position="590"/>
    </location>
</feature>
<evidence type="ECO:0000313" key="2">
    <source>
        <dbReference type="EMBL" id="GKT36497.1"/>
    </source>
</evidence>
<feature type="region of interest" description="Disordered" evidence="1">
    <location>
        <begin position="547"/>
        <end position="590"/>
    </location>
</feature>
<sequence length="826" mass="93995">MAIIFHFVPKPKELQPLNKRDINIFPPRAPRFGVSHDRQRASVFSCKPISSILFSANYISMPDETSQMTELHAYNCLVPFPKHPLLIEPLSLSLCTGDVYYKSRTRFQEFLRTGNPIILSSMVLVFSKPSHIKNLVFEIFRNTLCPHKIKLGVFCLDGPFPDSDCSTKNFVFIVNRSQNFIVDCHLDINLQNVVRIDLEIESSYEQVEPTKCYSCLSRLRLNGMKTPPSRKLFFPLFDEEGNIKTDSSTDEDSSEYSQSNRKALQTSVEHYRSLAHWDIHVKEEEKKCAGLFKFRRSLVPIIDYLEGWVKGERKKLDRFEKSAPLIFHIMTILDHFGAIKPSLKSILGIAPQNNDRSSPSNGSDESLSEEKHTEYPPHKFHSSKSFPSSSHLSYSTISHVPHTYNTTLISPHLVRKVCTLGINSLHTLLSLIQPLVMFSRSVSCDFSLSKALQSLINCVIKRWKHSLILLDHVHDTCVDPDAWDKIHALTGCSVMDSSQQNNVKYYNPFVTLSHKESQVIDRLLGMEKLRKEWVSDIHKLYVSEGLSDEPATSSPVDIKHSSRKYRKGKREKKSKTSSNPSTTTASCPTTARIESSLKAQFRHLFEMFPESDVDASIEVINEEKQNSYRYSLYQHMVLLCGHIERTITLKKTQRRSSSVSSRPNVQHSIVQQSDVEVSSHDSVSSPSSSSTSSSSRSSSEIGVPNLESIFRTFKTVAPEDIFSSVDDSPIDLTIKGLKKATTNILDEYMVSCDEVNSKRRRIRVFTFGEEAEKEWRTPSWKDPWDSPLDDEEEEKDKKKGEEKSEKVVGKETTVKQPKESLPTAQP</sequence>
<feature type="compositionally biased region" description="Low complexity" evidence="1">
    <location>
        <begin position="680"/>
        <end position="699"/>
    </location>
</feature>
<keyword evidence="3" id="KW-1185">Reference proteome</keyword>
<evidence type="ECO:0000256" key="1">
    <source>
        <dbReference type="SAM" id="MobiDB-lite"/>
    </source>
</evidence>
<accession>A0ABQ5KVL2</accession>
<feature type="region of interest" description="Disordered" evidence="1">
    <location>
        <begin position="650"/>
        <end position="701"/>
    </location>
</feature>
<name>A0ABQ5KVL2_9EUKA</name>
<gene>
    <name evidence="2" type="ORF">ADUPG1_009454</name>
</gene>
<feature type="compositionally biased region" description="Polar residues" evidence="1">
    <location>
        <begin position="351"/>
        <end position="365"/>
    </location>
</feature>
<comment type="caution">
    <text evidence="2">The sequence shown here is derived from an EMBL/GenBank/DDBJ whole genome shotgun (WGS) entry which is preliminary data.</text>
</comment>
<protein>
    <submittedName>
        <fullName evidence="2">Uncharacterized protein</fullName>
    </submittedName>
</protein>
<feature type="region of interest" description="Disordered" evidence="1">
    <location>
        <begin position="350"/>
        <end position="389"/>
    </location>
</feature>
<dbReference type="EMBL" id="BQXS01011240">
    <property type="protein sequence ID" value="GKT36497.1"/>
    <property type="molecule type" value="Genomic_DNA"/>
</dbReference>
<feature type="region of interest" description="Disordered" evidence="1">
    <location>
        <begin position="773"/>
        <end position="826"/>
    </location>
</feature>
<evidence type="ECO:0000313" key="3">
    <source>
        <dbReference type="Proteomes" id="UP001057375"/>
    </source>
</evidence>
<proteinExistence type="predicted"/>
<feature type="non-terminal residue" evidence="2">
    <location>
        <position position="826"/>
    </location>
</feature>
<reference evidence="2" key="1">
    <citation type="submission" date="2022-03" db="EMBL/GenBank/DDBJ databases">
        <title>Draft genome sequence of Aduncisulcus paluster, a free-living microaerophilic Fornicata.</title>
        <authorList>
            <person name="Yuyama I."/>
            <person name="Kume K."/>
            <person name="Tamura T."/>
            <person name="Inagaki Y."/>
            <person name="Hashimoto T."/>
        </authorList>
    </citation>
    <scope>NUCLEOTIDE SEQUENCE</scope>
    <source>
        <strain evidence="2">NY0171</strain>
    </source>
</reference>
<feature type="compositionally biased region" description="Basic residues" evidence="1">
    <location>
        <begin position="561"/>
        <end position="575"/>
    </location>
</feature>
<feature type="compositionally biased region" description="Polar residues" evidence="1">
    <location>
        <begin position="663"/>
        <end position="676"/>
    </location>
</feature>
<organism evidence="2 3">
    <name type="scientific">Aduncisulcus paluster</name>
    <dbReference type="NCBI Taxonomy" id="2918883"/>
    <lineage>
        <taxon>Eukaryota</taxon>
        <taxon>Metamonada</taxon>
        <taxon>Carpediemonas-like organisms</taxon>
        <taxon>Aduncisulcus</taxon>
    </lineage>
</organism>
<feature type="compositionally biased region" description="Basic and acidic residues" evidence="1">
    <location>
        <begin position="368"/>
        <end position="377"/>
    </location>
</feature>